<protein>
    <submittedName>
        <fullName evidence="1">Uncharacterized protein</fullName>
    </submittedName>
</protein>
<organism evidence="1">
    <name type="scientific">Siphoviridae sp. ctnPP24</name>
    <dbReference type="NCBI Taxonomy" id="2825662"/>
    <lineage>
        <taxon>Viruses</taxon>
        <taxon>Duplodnaviria</taxon>
        <taxon>Heunggongvirae</taxon>
        <taxon>Uroviricota</taxon>
        <taxon>Caudoviricetes</taxon>
    </lineage>
</organism>
<evidence type="ECO:0000313" key="1">
    <source>
        <dbReference type="EMBL" id="DAF87449.1"/>
    </source>
</evidence>
<sequence length="30" mass="3312">MNFSTSFSDSIARVGRIIVTGQILPRPSFN</sequence>
<dbReference type="EMBL" id="BK015962">
    <property type="protein sequence ID" value="DAF87449.1"/>
    <property type="molecule type" value="Genomic_DNA"/>
</dbReference>
<accession>A0A8S5TZ19</accession>
<reference evidence="1" key="1">
    <citation type="journal article" date="2021" name="Proc. Natl. Acad. Sci. U.S.A.">
        <title>A Catalog of Tens of Thousands of Viruses from Human Metagenomes Reveals Hidden Associations with Chronic Diseases.</title>
        <authorList>
            <person name="Tisza M.J."/>
            <person name="Buck C.B."/>
        </authorList>
    </citation>
    <scope>NUCLEOTIDE SEQUENCE</scope>
    <source>
        <strain evidence="1">CtnPP24</strain>
    </source>
</reference>
<proteinExistence type="predicted"/>
<name>A0A8S5TZ19_9CAUD</name>